<comment type="caution">
    <text evidence="4">The sequence shown here is derived from an EMBL/GenBank/DDBJ whole genome shotgun (WGS) entry which is preliminary data.</text>
</comment>
<evidence type="ECO:0000256" key="1">
    <source>
        <dbReference type="SAM" id="MobiDB-lite"/>
    </source>
</evidence>
<evidence type="ECO:0000259" key="3">
    <source>
        <dbReference type="Pfam" id="PF13349"/>
    </source>
</evidence>
<dbReference type="AlphaFoldDB" id="A0A4R4NF93"/>
<dbReference type="Gene3D" id="2.160.20.120">
    <property type="match status" value="1"/>
</dbReference>
<evidence type="ECO:0000313" key="4">
    <source>
        <dbReference type="EMBL" id="TDC07084.1"/>
    </source>
</evidence>
<feature type="compositionally biased region" description="Polar residues" evidence="1">
    <location>
        <begin position="209"/>
        <end position="220"/>
    </location>
</feature>
<feature type="domain" description="DUF4097" evidence="3">
    <location>
        <begin position="116"/>
        <end position="227"/>
    </location>
</feature>
<feature type="chain" id="PRO_5020692102" description="DUF4097 domain-containing protein" evidence="2">
    <location>
        <begin position="24"/>
        <end position="230"/>
    </location>
</feature>
<dbReference type="Pfam" id="PF13349">
    <property type="entry name" value="DUF4097"/>
    <property type="match status" value="1"/>
</dbReference>
<proteinExistence type="predicted"/>
<keyword evidence="2" id="KW-0732">Signal</keyword>
<accession>A0A4R4NF93</accession>
<reference evidence="4 5" key="1">
    <citation type="submission" date="2019-02" db="EMBL/GenBank/DDBJ databases">
        <title>Draft genome sequences of novel Actinobacteria.</title>
        <authorList>
            <person name="Sahin N."/>
            <person name="Ay H."/>
            <person name="Saygin H."/>
        </authorList>
    </citation>
    <scope>NUCLEOTIDE SEQUENCE [LARGE SCALE GENOMIC DNA]</scope>
    <source>
        <strain evidence="4 5">KC201</strain>
    </source>
</reference>
<evidence type="ECO:0000256" key="2">
    <source>
        <dbReference type="SAM" id="SignalP"/>
    </source>
</evidence>
<protein>
    <recommendedName>
        <fullName evidence="3">DUF4097 domain-containing protein</fullName>
    </recommendedName>
</protein>
<dbReference type="RefSeq" id="WP_132332975.1">
    <property type="nucleotide sequence ID" value="NZ_SMJZ01000045.1"/>
</dbReference>
<dbReference type="InterPro" id="IPR025164">
    <property type="entry name" value="Toastrack_DUF4097"/>
</dbReference>
<feature type="signal peptide" evidence="2">
    <location>
        <begin position="1"/>
        <end position="23"/>
    </location>
</feature>
<dbReference type="PROSITE" id="PS51257">
    <property type="entry name" value="PROKAR_LIPOPROTEIN"/>
    <property type="match status" value="1"/>
</dbReference>
<sequence>MRTMAIAGGLLASALALTGCGLASIGGPTEQDTASYQVTDKVTKLRLESSAGDTVLTETGGNAIRVTETLRWRGDGKPTPEHRVEGEELFVTYDCPSNFGSCRVDYKIEIPKGLAVDLEAGSGNFTLRDLTGTIDVKLGSGDVDAAGLGGKKLYADAGSGDIELKYRSAPEEARLETGSGNTKLVVPAGKYAVATEVGSGDVNVKVDNDGSSPNKISISAGSGDVSVEPG</sequence>
<evidence type="ECO:0000313" key="5">
    <source>
        <dbReference type="Proteomes" id="UP000295157"/>
    </source>
</evidence>
<organism evidence="4 5">
    <name type="scientific">Nonomuraea longispora</name>
    <dbReference type="NCBI Taxonomy" id="1848320"/>
    <lineage>
        <taxon>Bacteria</taxon>
        <taxon>Bacillati</taxon>
        <taxon>Actinomycetota</taxon>
        <taxon>Actinomycetes</taxon>
        <taxon>Streptosporangiales</taxon>
        <taxon>Streptosporangiaceae</taxon>
        <taxon>Nonomuraea</taxon>
    </lineage>
</organism>
<dbReference type="Proteomes" id="UP000295157">
    <property type="component" value="Unassembled WGS sequence"/>
</dbReference>
<gene>
    <name evidence="4" type="ORF">E1267_14545</name>
</gene>
<dbReference type="EMBL" id="SMJZ01000045">
    <property type="protein sequence ID" value="TDC07084.1"/>
    <property type="molecule type" value="Genomic_DNA"/>
</dbReference>
<keyword evidence="5" id="KW-1185">Reference proteome</keyword>
<name>A0A4R4NF93_9ACTN</name>
<dbReference type="OrthoDB" id="4456952at2"/>
<feature type="region of interest" description="Disordered" evidence="1">
    <location>
        <begin position="204"/>
        <end position="230"/>
    </location>
</feature>